<dbReference type="GO" id="GO:0005762">
    <property type="term" value="C:mitochondrial large ribosomal subunit"/>
    <property type="evidence" value="ECO:0007669"/>
    <property type="project" value="TreeGrafter"/>
</dbReference>
<keyword evidence="3" id="KW-0687">Ribonucleoprotein</keyword>
<evidence type="ECO:0000313" key="4">
    <source>
        <dbReference type="EnsemblMetazoa" id="G1811.2:cds"/>
    </source>
</evidence>
<evidence type="ECO:0008006" key="6">
    <source>
        <dbReference type="Google" id="ProtNLM"/>
    </source>
</evidence>
<dbReference type="Gene3D" id="2.40.50.100">
    <property type="match status" value="1"/>
</dbReference>
<comment type="similarity">
    <text evidence="1">Belongs to the bacterial ribosomal protein bL27 family.</text>
</comment>
<evidence type="ECO:0000256" key="2">
    <source>
        <dbReference type="ARBA" id="ARBA00022980"/>
    </source>
</evidence>
<dbReference type="EnsemblMetazoa" id="G1811.2">
    <property type="protein sequence ID" value="G1811.2:cds"/>
    <property type="gene ID" value="G1811"/>
</dbReference>
<dbReference type="PANTHER" id="PTHR15893:SF0">
    <property type="entry name" value="LARGE RIBOSOMAL SUBUNIT PROTEIN BL27M"/>
    <property type="match status" value="1"/>
</dbReference>
<dbReference type="PANTHER" id="PTHR15893">
    <property type="entry name" value="RIBOSOMAL PROTEIN L27"/>
    <property type="match status" value="1"/>
</dbReference>
<dbReference type="OrthoDB" id="1867012at2759"/>
<dbReference type="InterPro" id="IPR001684">
    <property type="entry name" value="Ribosomal_bL27"/>
</dbReference>
<evidence type="ECO:0000313" key="5">
    <source>
        <dbReference type="Proteomes" id="UP000005408"/>
    </source>
</evidence>
<dbReference type="Proteomes" id="UP000005408">
    <property type="component" value="Unassembled WGS sequence"/>
</dbReference>
<proteinExistence type="inferred from homology"/>
<dbReference type="Pfam" id="PF01016">
    <property type="entry name" value="Ribosomal_L27"/>
    <property type="match status" value="1"/>
</dbReference>
<evidence type="ECO:0000256" key="3">
    <source>
        <dbReference type="ARBA" id="ARBA00023274"/>
    </source>
</evidence>
<evidence type="ECO:0000256" key="1">
    <source>
        <dbReference type="ARBA" id="ARBA00010797"/>
    </source>
</evidence>
<keyword evidence="5" id="KW-1185">Reference proteome</keyword>
<dbReference type="GO" id="GO:0006412">
    <property type="term" value="P:translation"/>
    <property type="evidence" value="ECO:0007669"/>
    <property type="project" value="InterPro"/>
</dbReference>
<organism evidence="4 5">
    <name type="scientific">Magallana gigas</name>
    <name type="common">Pacific oyster</name>
    <name type="synonym">Crassostrea gigas</name>
    <dbReference type="NCBI Taxonomy" id="29159"/>
    <lineage>
        <taxon>Eukaryota</taxon>
        <taxon>Metazoa</taxon>
        <taxon>Spiralia</taxon>
        <taxon>Lophotrochozoa</taxon>
        <taxon>Mollusca</taxon>
        <taxon>Bivalvia</taxon>
        <taxon>Autobranchia</taxon>
        <taxon>Pteriomorphia</taxon>
        <taxon>Ostreida</taxon>
        <taxon>Ostreoidea</taxon>
        <taxon>Ostreidae</taxon>
        <taxon>Magallana</taxon>
    </lineage>
</organism>
<name>A0A8W8JAJ5_MAGGI</name>
<reference evidence="4" key="1">
    <citation type="submission" date="2022-08" db="UniProtKB">
        <authorList>
            <consortium name="EnsemblMetazoa"/>
        </authorList>
    </citation>
    <scope>IDENTIFICATION</scope>
    <source>
        <strain evidence="4">05x7-T-G4-1.051#20</strain>
    </source>
</reference>
<dbReference type="PRINTS" id="PR00063">
    <property type="entry name" value="RIBOSOMALL27"/>
</dbReference>
<protein>
    <recommendedName>
        <fullName evidence="6">39S ribosomal protein L27, mitochondrial</fullName>
    </recommendedName>
</protein>
<accession>A0A8W8JAJ5</accession>
<keyword evidence="2" id="KW-0689">Ribosomal protein</keyword>
<dbReference type="GO" id="GO:0003735">
    <property type="term" value="F:structural constituent of ribosome"/>
    <property type="evidence" value="ECO:0007669"/>
    <property type="project" value="InterPro"/>
</dbReference>
<dbReference type="AlphaFoldDB" id="A0A8W8JAJ5"/>
<dbReference type="SUPFAM" id="SSF110324">
    <property type="entry name" value="Ribosomal L27 protein-like"/>
    <property type="match status" value="1"/>
</dbReference>
<sequence>MSASMRQVSSILNGSPFSHLYGDIVRSFSATSVRHKSKSSRSKNLGGKRNTVGKAYGIKRNDGCFVHKGEILVNQCGLRFYPGENVETDRTNRLVAMEDGTVVVSCEKLNPYPQSPLYGAVQKGVTIYKKFFHVIPIPLKAKFKLVSQT</sequence>
<dbReference type="EnsemblMetazoa" id="G1811.1">
    <property type="protein sequence ID" value="G1811.1:cds"/>
    <property type="gene ID" value="G1811"/>
</dbReference>